<dbReference type="InterPro" id="IPR032471">
    <property type="entry name" value="AGRL2-4_GAIN_subdom_A"/>
</dbReference>
<evidence type="ECO:0000256" key="14">
    <source>
        <dbReference type="ARBA" id="ARBA00023224"/>
    </source>
</evidence>
<dbReference type="PROSITE" id="PS50221">
    <property type="entry name" value="GAIN_B"/>
    <property type="match status" value="1"/>
</dbReference>
<proteinExistence type="inferred from homology"/>
<keyword evidence="12" id="KW-0675">Receptor</keyword>
<dbReference type="Pfam" id="PF16489">
    <property type="entry name" value="GAIN"/>
    <property type="match status" value="1"/>
</dbReference>
<dbReference type="WBParaSite" id="sdigi.contig151.g5291.t1">
    <property type="protein sequence ID" value="sdigi.contig151.g5291.t1"/>
    <property type="gene ID" value="sdigi.contig151.g5291"/>
</dbReference>
<dbReference type="SMART" id="SM00303">
    <property type="entry name" value="GPS"/>
    <property type="match status" value="1"/>
</dbReference>
<evidence type="ECO:0000256" key="16">
    <source>
        <dbReference type="SAM" id="Phobius"/>
    </source>
</evidence>
<evidence type="ECO:0000256" key="2">
    <source>
        <dbReference type="ARBA" id="ARBA00007343"/>
    </source>
</evidence>
<dbReference type="InterPro" id="IPR043159">
    <property type="entry name" value="Lectin_gal-bd_sf"/>
</dbReference>
<evidence type="ECO:0000259" key="18">
    <source>
        <dbReference type="PROSITE" id="PS50227"/>
    </source>
</evidence>
<evidence type="ECO:0000256" key="15">
    <source>
        <dbReference type="SAM" id="MobiDB-lite"/>
    </source>
</evidence>
<keyword evidence="5 16" id="KW-0812">Transmembrane</keyword>
<dbReference type="PROSITE" id="PS50227">
    <property type="entry name" value="G_PROTEIN_RECEP_F2_3"/>
    <property type="match status" value="1"/>
</dbReference>
<evidence type="ECO:0000256" key="10">
    <source>
        <dbReference type="ARBA" id="ARBA00023136"/>
    </source>
</evidence>
<feature type="domain" description="G-protein coupled receptors family 2 profile 1" evidence="18">
    <location>
        <begin position="49"/>
        <end position="160"/>
    </location>
</feature>
<dbReference type="GO" id="GO:0030246">
    <property type="term" value="F:carbohydrate binding"/>
    <property type="evidence" value="ECO:0007669"/>
    <property type="project" value="UniProtKB-KW"/>
</dbReference>
<keyword evidence="7" id="KW-0430">Lectin</keyword>
<dbReference type="FunFam" id="1.20.1070.10:FF:000058">
    <property type="entry name" value="Adhesion G protein-coupled receptor F5"/>
    <property type="match status" value="1"/>
</dbReference>
<evidence type="ECO:0000256" key="5">
    <source>
        <dbReference type="ARBA" id="ARBA00022692"/>
    </source>
</evidence>
<feature type="transmembrane region" description="Helical" evidence="16">
    <location>
        <begin position="495"/>
        <end position="514"/>
    </location>
</feature>
<feature type="domain" description="GAIN-B" evidence="17">
    <location>
        <begin position="291"/>
        <end position="450"/>
    </location>
</feature>
<name>A0A915PG81_9BILA</name>
<keyword evidence="13" id="KW-0325">Glycoprotein</keyword>
<dbReference type="InterPro" id="IPR001879">
    <property type="entry name" value="GPCR_2_extracellular_dom"/>
</dbReference>
<comment type="subcellular location">
    <subcellularLocation>
        <location evidence="1">Cell membrane</location>
        <topology evidence="1">Multi-pass membrane protein</topology>
    </subcellularLocation>
</comment>
<dbReference type="InterPro" id="IPR000922">
    <property type="entry name" value="Lectin_gal-bd_dom"/>
</dbReference>
<keyword evidence="20" id="KW-1185">Reference proteome</keyword>
<evidence type="ECO:0000313" key="21">
    <source>
        <dbReference type="WBParaSite" id="sdigi.contig151.g5291.t1"/>
    </source>
</evidence>
<dbReference type="Pfam" id="PF02140">
    <property type="entry name" value="SUEL_Lectin"/>
    <property type="match status" value="1"/>
</dbReference>
<dbReference type="SMART" id="SM00008">
    <property type="entry name" value="HormR"/>
    <property type="match status" value="1"/>
</dbReference>
<dbReference type="InterPro" id="IPR000203">
    <property type="entry name" value="GPS"/>
</dbReference>
<dbReference type="InterPro" id="IPR048072">
    <property type="entry name" value="7tmB2_latrophilin-like"/>
</dbReference>
<evidence type="ECO:0000256" key="7">
    <source>
        <dbReference type="ARBA" id="ARBA00022734"/>
    </source>
</evidence>
<dbReference type="PRINTS" id="PR00249">
    <property type="entry name" value="GPCRSECRETIN"/>
</dbReference>
<evidence type="ECO:0000256" key="13">
    <source>
        <dbReference type="ARBA" id="ARBA00023180"/>
    </source>
</evidence>
<dbReference type="Gene3D" id="4.10.1240.10">
    <property type="entry name" value="GPCR, family 2, extracellular hormone receptor domain"/>
    <property type="match status" value="1"/>
</dbReference>
<dbReference type="PANTHER" id="PTHR12011:SF347">
    <property type="entry name" value="FI21270P1-RELATED"/>
    <property type="match status" value="1"/>
</dbReference>
<keyword evidence="6" id="KW-0732">Signal</keyword>
<dbReference type="InterPro" id="IPR000832">
    <property type="entry name" value="GPCR_2_secretin-like"/>
</dbReference>
<keyword evidence="9" id="KW-0297">G-protein coupled receptor</keyword>
<comment type="similarity">
    <text evidence="3">Belongs to the G-protein coupled receptor 2 family. LN-TM7 subfamily.</text>
</comment>
<dbReference type="Pfam" id="PF02793">
    <property type="entry name" value="HRM"/>
    <property type="match status" value="1"/>
</dbReference>
<dbReference type="InterPro" id="IPR036445">
    <property type="entry name" value="GPCR_2_extracell_dom_sf"/>
</dbReference>
<comment type="similarity">
    <text evidence="2">Belongs to the G-protein coupled receptor 2 family. Adhesion G-protein coupled receptor (ADGR) subfamily.</text>
</comment>
<reference evidence="21" key="1">
    <citation type="submission" date="2022-11" db="UniProtKB">
        <authorList>
            <consortium name="WormBaseParasite"/>
        </authorList>
    </citation>
    <scope>IDENTIFICATION</scope>
</reference>
<keyword evidence="8 16" id="KW-1133">Transmembrane helix</keyword>
<feature type="domain" description="G-protein coupled receptors family 2 profile 2" evidence="19">
    <location>
        <begin position="453"/>
        <end position="635"/>
    </location>
</feature>
<dbReference type="PANTHER" id="PTHR12011">
    <property type="entry name" value="ADHESION G-PROTEIN COUPLED RECEPTOR"/>
    <property type="match status" value="1"/>
</dbReference>
<sequence>MSRGAKIPGDCLFVHGRCNGHTQCNISVNNGQLGDPCPDTEKYLDVEFECTELPKSTTTTSTSSTTFTTAVYNQTMLVTDVTRPLIITEVTKVKLLENDGKQLFCDTVTKRDIDWPKTECGMTARMSCPIGSTGYAEWICEPDGLWESDGPDLSRCVSTWSKGLLMDAEEADDPLDQLEFLREIQQRTRREPLIGGDLSTLSRAIKLLIPTTIYNNDADKFVELVVESINNMAKESQSSAWKDLKGAKRRMVADLLMSVIDQVSVVISALVTPDTPRIIMKPNIDVELEISAVRVHDYVAFPSTSLYRTTDDTVNIPREALTLRSNTIDEAKILYVAYSSMAKYLEPEPRQGGDSVLIPRQVASKIVSVSVINRDGKIQNIDHLREPVIITFSTEDGINLSVPQCVWWNRTRLQWSSYGCVVSLHNTTHTVCHCNHLTYFAVLMDIHYQQLCCSIIAGILHYFFLAAFSWMLLEGFELYYMLVEVFQSKDSKRPYILLFGYGFPLIVVAVSIWFDRFSYGTDQYCWLRSDNYFILAFVGPVAVILLCNVVFLVMTLFIVCSHSSIGYTPCKQDRDALKNVRNWLKGSVALIALLGLTWTFGLLWIDEQSFIMAYAFTVMNSLQGLFIFLFHVAFNDRLRKDYRKWVRHSSWAPNCMRDDSNHTSRTMPYLPTSSTSKTGHAVSSSSSTASELLLTTLRHYRDLSHSYMLIICFIIHLKRFTKNIGGKSDEYSPLLASQRAGLIDEQMYYPSMSEKYPALATPRMVAAIDPRYNNSVQMLLARQRSNSNALYDYATISYDDLCASASDYYHHSQQNQCYFNYVTPVTFVPTPSITSITRPELGTLHFRPPPNFPPPPPPPQPASASLLVARHSSTPTSSAITTRLSDDSAYSDSSASTLQCHGEVITNRSGMLLRMDLSKNPPVFVQGL</sequence>
<feature type="region of interest" description="Disordered" evidence="15">
    <location>
        <begin position="875"/>
        <end position="894"/>
    </location>
</feature>
<evidence type="ECO:0000256" key="8">
    <source>
        <dbReference type="ARBA" id="ARBA00022989"/>
    </source>
</evidence>
<accession>A0A915PG81</accession>
<dbReference type="InterPro" id="IPR017981">
    <property type="entry name" value="GPCR_2-like_7TM"/>
</dbReference>
<dbReference type="SUPFAM" id="SSF111418">
    <property type="entry name" value="Hormone receptor domain"/>
    <property type="match status" value="1"/>
</dbReference>
<feature type="transmembrane region" description="Helical" evidence="16">
    <location>
        <begin position="611"/>
        <end position="634"/>
    </location>
</feature>
<dbReference type="AlphaFoldDB" id="A0A915PG81"/>
<evidence type="ECO:0000256" key="4">
    <source>
        <dbReference type="ARBA" id="ARBA00022475"/>
    </source>
</evidence>
<dbReference type="Gene3D" id="1.20.1070.10">
    <property type="entry name" value="Rhodopsin 7-helix transmembrane proteins"/>
    <property type="match status" value="1"/>
</dbReference>
<dbReference type="Proteomes" id="UP000887581">
    <property type="component" value="Unplaced"/>
</dbReference>
<evidence type="ECO:0000256" key="9">
    <source>
        <dbReference type="ARBA" id="ARBA00023040"/>
    </source>
</evidence>
<feature type="transmembrane region" description="Helical" evidence="16">
    <location>
        <begin position="459"/>
        <end position="483"/>
    </location>
</feature>
<feature type="transmembrane region" description="Helical" evidence="16">
    <location>
        <begin position="534"/>
        <end position="561"/>
    </location>
</feature>
<feature type="region of interest" description="Disordered" evidence="15">
    <location>
        <begin position="843"/>
        <end position="864"/>
    </location>
</feature>
<dbReference type="PROSITE" id="PS50261">
    <property type="entry name" value="G_PROTEIN_RECEP_F2_4"/>
    <property type="match status" value="1"/>
</dbReference>
<dbReference type="GO" id="GO:0005886">
    <property type="term" value="C:plasma membrane"/>
    <property type="evidence" value="ECO:0007669"/>
    <property type="project" value="UniProtKB-SubCell"/>
</dbReference>
<keyword evidence="4" id="KW-1003">Cell membrane</keyword>
<dbReference type="InterPro" id="IPR057244">
    <property type="entry name" value="GAIN_B"/>
</dbReference>
<dbReference type="Gene3D" id="2.60.120.740">
    <property type="match status" value="1"/>
</dbReference>
<dbReference type="GO" id="GO:0007166">
    <property type="term" value="P:cell surface receptor signaling pathway"/>
    <property type="evidence" value="ECO:0007669"/>
    <property type="project" value="InterPro"/>
</dbReference>
<evidence type="ECO:0000313" key="20">
    <source>
        <dbReference type="Proteomes" id="UP000887581"/>
    </source>
</evidence>
<dbReference type="GO" id="GO:0004930">
    <property type="term" value="F:G protein-coupled receptor activity"/>
    <property type="evidence" value="ECO:0007669"/>
    <property type="project" value="UniProtKB-KW"/>
</dbReference>
<evidence type="ECO:0000256" key="11">
    <source>
        <dbReference type="ARBA" id="ARBA00023157"/>
    </source>
</evidence>
<protein>
    <submittedName>
        <fullName evidence="21">Uncharacterized protein</fullName>
    </submittedName>
</protein>
<dbReference type="Pfam" id="PF00002">
    <property type="entry name" value="7tm_2"/>
    <property type="match status" value="1"/>
</dbReference>
<feature type="compositionally biased region" description="Pro residues" evidence="15">
    <location>
        <begin position="847"/>
        <end position="861"/>
    </location>
</feature>
<evidence type="ECO:0000256" key="3">
    <source>
        <dbReference type="ARBA" id="ARBA00010933"/>
    </source>
</evidence>
<evidence type="ECO:0000259" key="19">
    <source>
        <dbReference type="PROSITE" id="PS50261"/>
    </source>
</evidence>
<keyword evidence="10 16" id="KW-0472">Membrane</keyword>
<evidence type="ECO:0000259" key="17">
    <source>
        <dbReference type="PROSITE" id="PS50221"/>
    </source>
</evidence>
<keyword evidence="14" id="KW-0807">Transducer</keyword>
<dbReference type="CDD" id="cd15440">
    <property type="entry name" value="7tmB2_latrophilin-like_invertebrate"/>
    <property type="match status" value="1"/>
</dbReference>
<evidence type="ECO:0000256" key="12">
    <source>
        <dbReference type="ARBA" id="ARBA00023170"/>
    </source>
</evidence>
<evidence type="ECO:0000256" key="6">
    <source>
        <dbReference type="ARBA" id="ARBA00022729"/>
    </source>
</evidence>
<organism evidence="20 21">
    <name type="scientific">Setaria digitata</name>
    <dbReference type="NCBI Taxonomy" id="48799"/>
    <lineage>
        <taxon>Eukaryota</taxon>
        <taxon>Metazoa</taxon>
        <taxon>Ecdysozoa</taxon>
        <taxon>Nematoda</taxon>
        <taxon>Chromadorea</taxon>
        <taxon>Rhabditida</taxon>
        <taxon>Spirurina</taxon>
        <taxon>Spiruromorpha</taxon>
        <taxon>Filarioidea</taxon>
        <taxon>Setariidae</taxon>
        <taxon>Setaria</taxon>
    </lineage>
</organism>
<feature type="transmembrane region" description="Helical" evidence="16">
    <location>
        <begin position="582"/>
        <end position="605"/>
    </location>
</feature>
<keyword evidence="11" id="KW-1015">Disulfide bond</keyword>
<evidence type="ECO:0000256" key="1">
    <source>
        <dbReference type="ARBA" id="ARBA00004651"/>
    </source>
</evidence>